<evidence type="ECO:0000256" key="3">
    <source>
        <dbReference type="ARBA" id="ARBA00022840"/>
    </source>
</evidence>
<protein>
    <submittedName>
        <fullName evidence="5">Sulfate transport system ATP-binding protein</fullName>
    </submittedName>
</protein>
<keyword evidence="2" id="KW-0547">Nucleotide-binding</keyword>
<evidence type="ECO:0000256" key="2">
    <source>
        <dbReference type="ARBA" id="ARBA00022741"/>
    </source>
</evidence>
<dbReference type="SMART" id="SM00382">
    <property type="entry name" value="AAA"/>
    <property type="match status" value="1"/>
</dbReference>
<dbReference type="RefSeq" id="WP_183275015.1">
    <property type="nucleotide sequence ID" value="NZ_JACHXV010000005.1"/>
</dbReference>
<dbReference type="InterPro" id="IPR050093">
    <property type="entry name" value="ABC_SmlMolc_Importer"/>
</dbReference>
<dbReference type="Gene3D" id="3.40.50.300">
    <property type="entry name" value="P-loop containing nucleotide triphosphate hydrolases"/>
    <property type="match status" value="1"/>
</dbReference>
<evidence type="ECO:0000313" key="5">
    <source>
        <dbReference type="EMBL" id="MBB3173766.1"/>
    </source>
</evidence>
<dbReference type="GO" id="GO:0005524">
    <property type="term" value="F:ATP binding"/>
    <property type="evidence" value="ECO:0007669"/>
    <property type="project" value="UniProtKB-KW"/>
</dbReference>
<keyword evidence="3 5" id="KW-0067">ATP-binding</keyword>
<evidence type="ECO:0000313" key="6">
    <source>
        <dbReference type="Proteomes" id="UP000557688"/>
    </source>
</evidence>
<keyword evidence="1" id="KW-0813">Transport</keyword>
<dbReference type="InterPro" id="IPR017871">
    <property type="entry name" value="ABC_transporter-like_CS"/>
</dbReference>
<dbReference type="InterPro" id="IPR003593">
    <property type="entry name" value="AAA+_ATPase"/>
</dbReference>
<dbReference type="AlphaFoldDB" id="A0A839UVE8"/>
<dbReference type="SUPFAM" id="SSF52540">
    <property type="entry name" value="P-loop containing nucleoside triphosphate hydrolases"/>
    <property type="match status" value="1"/>
</dbReference>
<dbReference type="GO" id="GO:0015697">
    <property type="term" value="P:quaternary ammonium group transport"/>
    <property type="evidence" value="ECO:0007669"/>
    <property type="project" value="UniProtKB-ARBA"/>
</dbReference>
<dbReference type="PANTHER" id="PTHR42781:SF4">
    <property type="entry name" value="SPERMIDINE_PUTRESCINE IMPORT ATP-BINDING PROTEIN POTA"/>
    <property type="match status" value="1"/>
</dbReference>
<dbReference type="PROSITE" id="PS00211">
    <property type="entry name" value="ABC_TRANSPORTER_1"/>
    <property type="match status" value="1"/>
</dbReference>
<dbReference type="Pfam" id="PF00005">
    <property type="entry name" value="ABC_tran"/>
    <property type="match status" value="1"/>
</dbReference>
<dbReference type="InterPro" id="IPR003439">
    <property type="entry name" value="ABC_transporter-like_ATP-bd"/>
</dbReference>
<proteinExistence type="predicted"/>
<keyword evidence="6" id="KW-1185">Reference proteome</keyword>
<dbReference type="InterPro" id="IPR027417">
    <property type="entry name" value="P-loop_NTPase"/>
</dbReference>
<dbReference type="GO" id="GO:0016887">
    <property type="term" value="F:ATP hydrolysis activity"/>
    <property type="evidence" value="ECO:0007669"/>
    <property type="project" value="InterPro"/>
</dbReference>
<dbReference type="Proteomes" id="UP000557688">
    <property type="component" value="Unassembled WGS sequence"/>
</dbReference>
<dbReference type="EMBL" id="JACHXV010000005">
    <property type="protein sequence ID" value="MBB3173766.1"/>
    <property type="molecule type" value="Genomic_DNA"/>
</dbReference>
<organism evidence="5 6">
    <name type="scientific">Endobacter medicaginis</name>
    <dbReference type="NCBI Taxonomy" id="1181271"/>
    <lineage>
        <taxon>Bacteria</taxon>
        <taxon>Pseudomonadati</taxon>
        <taxon>Pseudomonadota</taxon>
        <taxon>Alphaproteobacteria</taxon>
        <taxon>Acetobacterales</taxon>
        <taxon>Acetobacteraceae</taxon>
        <taxon>Endobacter</taxon>
    </lineage>
</organism>
<comment type="caution">
    <text evidence="5">The sequence shown here is derived from an EMBL/GenBank/DDBJ whole genome shotgun (WGS) entry which is preliminary data.</text>
</comment>
<gene>
    <name evidence="5" type="ORF">FHR90_001598</name>
</gene>
<dbReference type="PROSITE" id="PS50893">
    <property type="entry name" value="ABC_TRANSPORTER_2"/>
    <property type="match status" value="1"/>
</dbReference>
<reference evidence="5 6" key="1">
    <citation type="submission" date="2020-08" db="EMBL/GenBank/DDBJ databases">
        <title>Genomic Encyclopedia of Type Strains, Phase III (KMG-III): the genomes of soil and plant-associated and newly described type strains.</title>
        <authorList>
            <person name="Whitman W."/>
        </authorList>
    </citation>
    <scope>NUCLEOTIDE SEQUENCE [LARGE SCALE GENOMIC DNA]</scope>
    <source>
        <strain evidence="5 6">CECT 8088</strain>
    </source>
</reference>
<sequence>MNLEIDSISLDYGAGRGLDAVGFTVAPGEFVALVGPSGAGKTTLLRIIGGLARASAGHVRRDGVDLGSLPARRRNIGFVFQDYALFPHLSVAGNVAFGLKVRPRRLRPSRAERRARVAELLALVQVAELAEARPATLSGGQSQRVALARALATDPSLLLLDEPFGALDPLVRRDIRVWLRALQQRLGLTTVMVTHDRQEAMEIADRVAVLRGGKLLQIDTPAVLEAAPADAFVMRFLGETLEFPGRVEAGVFTPVSSAIAPFAAPPGRAGEAVALIRPWQVRLSPAPDGAQIDETHPAGAFHRISLTLPGTGAAFEILSPAELPTPARGQRMRIELLTPRLFTPKGEPIR</sequence>
<dbReference type="PANTHER" id="PTHR42781">
    <property type="entry name" value="SPERMIDINE/PUTRESCINE IMPORT ATP-BINDING PROTEIN POTA"/>
    <property type="match status" value="1"/>
</dbReference>
<feature type="domain" description="ABC transporter" evidence="4">
    <location>
        <begin position="3"/>
        <end position="237"/>
    </location>
</feature>
<evidence type="ECO:0000256" key="1">
    <source>
        <dbReference type="ARBA" id="ARBA00022448"/>
    </source>
</evidence>
<name>A0A839UVE8_9PROT</name>
<accession>A0A839UVE8</accession>
<evidence type="ECO:0000259" key="4">
    <source>
        <dbReference type="PROSITE" id="PS50893"/>
    </source>
</evidence>
<dbReference type="FunFam" id="3.40.50.300:FF:000425">
    <property type="entry name" value="Probable ABC transporter, ATP-binding subunit"/>
    <property type="match status" value="1"/>
</dbReference>